<name>A0AAD4FTP8_9GAMM</name>
<evidence type="ECO:0000313" key="1">
    <source>
        <dbReference type="EMBL" id="KAF7775079.1"/>
    </source>
</evidence>
<accession>A0AAD4FTP8</accession>
<proteinExistence type="predicted"/>
<reference evidence="1" key="1">
    <citation type="journal article" date="2012" name="J. Bacteriol.">
        <title>Genome sequences of type strains of seven species of the marine bacterium Pseudoalteromonas.</title>
        <authorList>
            <person name="Xie B.B."/>
            <person name="Shu Y.L."/>
            <person name="Qin Q.L."/>
            <person name="Rong J.C."/>
            <person name="Zhang X.Y."/>
            <person name="Chen X.L."/>
            <person name="Shi M."/>
            <person name="He H.L."/>
            <person name="Zhou B.C."/>
            <person name="Zhang Y.Z."/>
        </authorList>
    </citation>
    <scope>NUCLEOTIDE SEQUENCE</scope>
    <source>
        <strain evidence="1">DSM 8771</strain>
    </source>
</reference>
<dbReference type="AlphaFoldDB" id="A0AAD4FTP8"/>
<sequence>MHKNLKFTQTFTKMNKNDNKVYVISGYAHCAATHNGKYKLGNKHSIGLLTTDENYQNNIKQLKSFIKNLGWEAITFCMVEQVDDINTLSNDTLISSFIRAKENGQSLVVNDLPITVH</sequence>
<dbReference type="Proteomes" id="UP000016487">
    <property type="component" value="Unassembled WGS sequence"/>
</dbReference>
<gene>
    <name evidence="1" type="ORF">PCIT_a1180</name>
</gene>
<reference evidence="1" key="2">
    <citation type="submission" date="2015-03" db="EMBL/GenBank/DDBJ databases">
        <title>Genome sequence of Pseudoalteromonas citrea.</title>
        <authorList>
            <person name="Xie B.-B."/>
            <person name="Rong J.-C."/>
            <person name="Qin Q.-L."/>
            <person name="Zhang Y.-Z."/>
        </authorList>
    </citation>
    <scope>NUCLEOTIDE SEQUENCE</scope>
    <source>
        <strain evidence="1">DSM 8771</strain>
    </source>
</reference>
<evidence type="ECO:0000313" key="2">
    <source>
        <dbReference type="Proteomes" id="UP000016487"/>
    </source>
</evidence>
<dbReference type="EMBL" id="AHBZ03000012">
    <property type="protein sequence ID" value="KAF7775079.1"/>
    <property type="molecule type" value="Genomic_DNA"/>
</dbReference>
<comment type="caution">
    <text evidence="1">The sequence shown here is derived from an EMBL/GenBank/DDBJ whole genome shotgun (WGS) entry which is preliminary data.</text>
</comment>
<protein>
    <submittedName>
        <fullName evidence="1">Uncharacterized protein</fullName>
    </submittedName>
</protein>
<organism evidence="1 2">
    <name type="scientific">Pseudoalteromonas citrea</name>
    <dbReference type="NCBI Taxonomy" id="43655"/>
    <lineage>
        <taxon>Bacteria</taxon>
        <taxon>Pseudomonadati</taxon>
        <taxon>Pseudomonadota</taxon>
        <taxon>Gammaproteobacteria</taxon>
        <taxon>Alteromonadales</taxon>
        <taxon>Pseudoalteromonadaceae</taxon>
        <taxon>Pseudoalteromonas</taxon>
    </lineage>
</organism>